<evidence type="ECO:0000256" key="4">
    <source>
        <dbReference type="ARBA" id="ARBA00023163"/>
    </source>
</evidence>
<evidence type="ECO:0000256" key="3">
    <source>
        <dbReference type="ARBA" id="ARBA00023015"/>
    </source>
</evidence>
<dbReference type="PROSITE" id="PS00028">
    <property type="entry name" value="ZINC_FINGER_C2H2_1"/>
    <property type="match status" value="2"/>
</dbReference>
<evidence type="ECO:0000313" key="9">
    <source>
        <dbReference type="EMBL" id="KAG0648690.1"/>
    </source>
</evidence>
<dbReference type="InterPro" id="IPR036236">
    <property type="entry name" value="Znf_C2H2_sf"/>
</dbReference>
<dbReference type="OrthoDB" id="40579at2759"/>
<proteinExistence type="predicted"/>
<protein>
    <submittedName>
        <fullName evidence="9">Conidial pigment biosynthesis cluster H</fullName>
    </submittedName>
</protein>
<dbReference type="PROSITE" id="PS50048">
    <property type="entry name" value="ZN2_CY6_FUNGAL_2"/>
    <property type="match status" value="1"/>
</dbReference>
<comment type="caution">
    <text evidence="9">The sequence shown here is derived from an EMBL/GenBank/DDBJ whole genome shotgun (WGS) entry which is preliminary data.</text>
</comment>
<dbReference type="AlphaFoldDB" id="A0A9P7AX40"/>
<dbReference type="Gene3D" id="3.30.160.60">
    <property type="entry name" value="Classic Zinc Finger"/>
    <property type="match status" value="2"/>
</dbReference>
<dbReference type="PROSITE" id="PS50157">
    <property type="entry name" value="ZINC_FINGER_C2H2_2"/>
    <property type="match status" value="2"/>
</dbReference>
<dbReference type="InterPro" id="IPR036864">
    <property type="entry name" value="Zn2-C6_fun-type_DNA-bd_sf"/>
</dbReference>
<feature type="domain" description="C2H2-type" evidence="8">
    <location>
        <begin position="2"/>
        <end position="29"/>
    </location>
</feature>
<dbReference type="SMART" id="SM00355">
    <property type="entry name" value="ZnF_C2H2"/>
    <property type="match status" value="2"/>
</dbReference>
<evidence type="ECO:0000313" key="10">
    <source>
        <dbReference type="Proteomes" id="UP000785200"/>
    </source>
</evidence>
<evidence type="ECO:0000256" key="5">
    <source>
        <dbReference type="ARBA" id="ARBA00023242"/>
    </source>
</evidence>
<dbReference type="PANTHER" id="PTHR47660:SF2">
    <property type="entry name" value="TRANSCRIPTION FACTOR WITH C2H2 AND ZN(2)-CYS(6) DNA BINDING DOMAIN (EUROFUNG)"/>
    <property type="match status" value="1"/>
</dbReference>
<evidence type="ECO:0000256" key="2">
    <source>
        <dbReference type="ARBA" id="ARBA00022833"/>
    </source>
</evidence>
<keyword evidence="3" id="KW-0805">Transcription regulation</keyword>
<accession>A0A9P7AX40</accession>
<evidence type="ECO:0000259" key="7">
    <source>
        <dbReference type="PROSITE" id="PS50048"/>
    </source>
</evidence>
<keyword evidence="4" id="KW-0804">Transcription</keyword>
<organism evidence="9 10">
    <name type="scientific">Hyphodiscus hymeniophilus</name>
    <dbReference type="NCBI Taxonomy" id="353542"/>
    <lineage>
        <taxon>Eukaryota</taxon>
        <taxon>Fungi</taxon>
        <taxon>Dikarya</taxon>
        <taxon>Ascomycota</taxon>
        <taxon>Pezizomycotina</taxon>
        <taxon>Leotiomycetes</taxon>
        <taxon>Helotiales</taxon>
        <taxon>Hyphodiscaceae</taxon>
        <taxon>Hyphodiscus</taxon>
    </lineage>
</organism>
<feature type="domain" description="C2H2-type" evidence="8">
    <location>
        <begin position="30"/>
        <end position="58"/>
    </location>
</feature>
<dbReference type="SUPFAM" id="SSF57667">
    <property type="entry name" value="beta-beta-alpha zinc fingers"/>
    <property type="match status" value="1"/>
</dbReference>
<reference evidence="9" key="1">
    <citation type="submission" date="2019-07" db="EMBL/GenBank/DDBJ databases">
        <title>Hyphodiscus hymeniophilus genome sequencing and assembly.</title>
        <authorList>
            <person name="Kramer G."/>
            <person name="Nodwell J."/>
        </authorList>
    </citation>
    <scope>NUCLEOTIDE SEQUENCE</scope>
    <source>
        <strain evidence="9">ATCC 34498</strain>
    </source>
</reference>
<dbReference type="InterPro" id="IPR013087">
    <property type="entry name" value="Znf_C2H2_type"/>
</dbReference>
<dbReference type="SUPFAM" id="SSF57701">
    <property type="entry name" value="Zn2/Cys6 DNA-binding domain"/>
    <property type="match status" value="1"/>
</dbReference>
<dbReference type="CDD" id="cd00067">
    <property type="entry name" value="GAL4"/>
    <property type="match status" value="1"/>
</dbReference>
<dbReference type="EMBL" id="VNKQ01000009">
    <property type="protein sequence ID" value="KAG0648690.1"/>
    <property type="molecule type" value="Genomic_DNA"/>
</dbReference>
<dbReference type="Gene3D" id="4.10.240.10">
    <property type="entry name" value="Zn(2)-C6 fungal-type DNA-binding domain"/>
    <property type="match status" value="1"/>
</dbReference>
<dbReference type="InterPro" id="IPR001138">
    <property type="entry name" value="Zn2Cys6_DnaBD"/>
</dbReference>
<keyword evidence="1" id="KW-0479">Metal-binding</keyword>
<dbReference type="PROSITE" id="PS00463">
    <property type="entry name" value="ZN2_CY6_FUNGAL_1"/>
    <property type="match status" value="1"/>
</dbReference>
<dbReference type="Pfam" id="PF00096">
    <property type="entry name" value="zf-C2H2"/>
    <property type="match status" value="2"/>
</dbReference>
<evidence type="ECO:0000256" key="6">
    <source>
        <dbReference type="PROSITE-ProRule" id="PRU00042"/>
    </source>
</evidence>
<feature type="domain" description="Zn(2)-C6 fungal-type" evidence="7">
    <location>
        <begin position="75"/>
        <end position="102"/>
    </location>
</feature>
<keyword evidence="10" id="KW-1185">Reference proteome</keyword>
<dbReference type="PANTHER" id="PTHR47660">
    <property type="entry name" value="TRANSCRIPTION FACTOR WITH C2H2 AND ZN(2)-CYS(6) DNA BINDING DOMAIN (EUROFUNG)-RELATED-RELATED"/>
    <property type="match status" value="1"/>
</dbReference>
<sequence>MVFCAYCGQNFKRKEHLERHLPTHTNVKPYRCDSCQLSFARKDLLQKHHSTYHEVHDSTNRSDGERVKPQRTPIACTKCASAKAACDKKVPCSRCVDKNLPCDARFARRSAKVMTVRNTSPTEKATVEYQNIKETSQPQEAEVIAEIHICDEDQFLQDQTNQDIMTWETSQKMLEYPLHDLRYSSESIDTIPSSETGREGVDGFLRSKGSVGVDLHIVDFEEIHQMWGNYSMDSGMEFSHQPVIPYLPFPPMNGDRSHIHSMSLTSPSLSTATSHSHLNGISSWKGSLEPRIQEPSLSMTWHDSGNIPELEIVIAADEAWPLARCNLPIFSGACPRTALVHLQNFQDSSKLEDSWNSMNDLLCPTAEHNLEQTPIAIIPLFTTTRDKIIAIAQSFLQKALRTHQSGFNGSGNSKMVGGVSFFTLPPSNVMENLLGSSVRSLSPYYTLFHGVTLDPNELMLDNDTSTLLFLLMMAQGASSIPKTEARNLAAGLTETCRISLFDVIEKNVELSADPIVLKSALLFTILGAWGGDAWHINIAMGQRGMYLAELSLFHDIAPILSITELQTPLPESERLWRASNALEWLDIVHEYCAEPGNSGFHSPAHAQAGLSLSHLFQDMLRDELEIKNRRLSPLRLKLLLHPLQLLVCHLGQFLSCFSGMYDSKRSSRPLTTASTLLRIEEVQSSVQKWYDLCMINVKRVPNCATTNSSLVLWHLISLNVITYFPEIEKLVRDSAFDEPMQETVQRSQRLIYQPEKSIYHCGQVFKIVGAMPKSGRPPWWSAAIYRATMILLAESILRPLHQRETEENGPLVMINLVASEDPSINAYICNFYGTPALVNKDGSFTRLGSPDELLTCCITLLDDGTSTRFSDGIKRKLQKVLQTWNGKMRKGSFGSSI</sequence>
<dbReference type="Proteomes" id="UP000785200">
    <property type="component" value="Unassembled WGS sequence"/>
</dbReference>
<keyword evidence="2" id="KW-0862">Zinc</keyword>
<keyword evidence="5" id="KW-0539">Nucleus</keyword>
<evidence type="ECO:0000256" key="1">
    <source>
        <dbReference type="ARBA" id="ARBA00022723"/>
    </source>
</evidence>
<dbReference type="GO" id="GO:0000981">
    <property type="term" value="F:DNA-binding transcription factor activity, RNA polymerase II-specific"/>
    <property type="evidence" value="ECO:0007669"/>
    <property type="project" value="InterPro"/>
</dbReference>
<name>A0A9P7AX40_9HELO</name>
<evidence type="ECO:0000259" key="8">
    <source>
        <dbReference type="PROSITE" id="PS50157"/>
    </source>
</evidence>
<gene>
    <name evidence="9" type="ORF">D0Z07_4984</name>
</gene>
<keyword evidence="6" id="KW-0863">Zinc-finger</keyword>
<dbReference type="GO" id="GO:0008270">
    <property type="term" value="F:zinc ion binding"/>
    <property type="evidence" value="ECO:0007669"/>
    <property type="project" value="UniProtKB-KW"/>
</dbReference>